<sequence length="156" mass="18102">MSSAVMETFSSIKRKEWSTGEEGLMGCTTFYIISRKGVYATHWWENVSFDPDDFWREPATQTNEELFQSAVLDMLTSAGKYHPRVDADLIEEDYIRAYLIHPTTTWQQNQGDIGYAEQWQQIRTTLGELVPTLQDPARWTDIPYTPVDEPEELNND</sequence>
<name>A0A8H5ZRL9_PETAA</name>
<keyword evidence="2" id="KW-1185">Reference proteome</keyword>
<gene>
    <name evidence="1" type="ORF">ETB97_008987</name>
</gene>
<proteinExistence type="predicted"/>
<evidence type="ECO:0000313" key="1">
    <source>
        <dbReference type="EMBL" id="KAF5855563.1"/>
    </source>
</evidence>
<accession>A0A8H5ZRL9</accession>
<evidence type="ECO:0000313" key="2">
    <source>
        <dbReference type="Proteomes" id="UP000541154"/>
    </source>
</evidence>
<dbReference type="Proteomes" id="UP000541154">
    <property type="component" value="Unassembled WGS sequence"/>
</dbReference>
<dbReference type="EMBL" id="SPNV01000415">
    <property type="protein sequence ID" value="KAF5855563.1"/>
    <property type="molecule type" value="Genomic_DNA"/>
</dbReference>
<protein>
    <submittedName>
        <fullName evidence="1">Uncharacterized protein</fullName>
    </submittedName>
</protein>
<dbReference type="AlphaFoldDB" id="A0A8H5ZRL9"/>
<organism evidence="1 2">
    <name type="scientific">Petromyces alliaceus</name>
    <name type="common">Aspergillus alliaceus</name>
    <dbReference type="NCBI Taxonomy" id="209559"/>
    <lineage>
        <taxon>Eukaryota</taxon>
        <taxon>Fungi</taxon>
        <taxon>Dikarya</taxon>
        <taxon>Ascomycota</taxon>
        <taxon>Pezizomycotina</taxon>
        <taxon>Eurotiomycetes</taxon>
        <taxon>Eurotiomycetidae</taxon>
        <taxon>Eurotiales</taxon>
        <taxon>Aspergillaceae</taxon>
        <taxon>Aspergillus</taxon>
        <taxon>Aspergillus subgen. Circumdati</taxon>
    </lineage>
</organism>
<comment type="caution">
    <text evidence="1">The sequence shown here is derived from an EMBL/GenBank/DDBJ whole genome shotgun (WGS) entry which is preliminary data.</text>
</comment>
<reference evidence="1 2" key="1">
    <citation type="submission" date="2019-04" db="EMBL/GenBank/DDBJ databases">
        <title>Aspergillus burnettii sp. nov., novel species from soil in southeast Queensland.</title>
        <authorList>
            <person name="Gilchrist C.L.M."/>
            <person name="Pitt J.I."/>
            <person name="Lange L."/>
            <person name="Lacey H.J."/>
            <person name="Vuong D."/>
            <person name="Midgley D.J."/>
            <person name="Greenfield P."/>
            <person name="Bradbury M."/>
            <person name="Lacey E."/>
            <person name="Busk P.K."/>
            <person name="Pilgaard B."/>
            <person name="Chooi Y.H."/>
            <person name="Piggott A.M."/>
        </authorList>
    </citation>
    <scope>NUCLEOTIDE SEQUENCE [LARGE SCALE GENOMIC DNA]</scope>
    <source>
        <strain evidence="1 2">FRR 5400</strain>
    </source>
</reference>